<dbReference type="EMBL" id="NEVQ01000012">
    <property type="protein sequence ID" value="OZI57629.1"/>
    <property type="molecule type" value="Genomic_DNA"/>
</dbReference>
<feature type="domain" description="bAvd-like" evidence="1">
    <location>
        <begin position="13"/>
        <end position="111"/>
    </location>
</feature>
<dbReference type="CDD" id="cd16376">
    <property type="entry name" value="Avd_like"/>
    <property type="match status" value="1"/>
</dbReference>
<dbReference type="SUPFAM" id="SSF158446">
    <property type="entry name" value="IVS-encoded protein-like"/>
    <property type="match status" value="1"/>
</dbReference>
<dbReference type="RefSeq" id="WP_094837696.1">
    <property type="nucleotide sequence ID" value="NZ_NEVQ01000012.1"/>
</dbReference>
<proteinExistence type="predicted"/>
<evidence type="ECO:0000313" key="3">
    <source>
        <dbReference type="Proteomes" id="UP000216885"/>
    </source>
</evidence>
<keyword evidence="3" id="KW-1185">Reference proteome</keyword>
<dbReference type="AlphaFoldDB" id="A0A261U6U2"/>
<protein>
    <submittedName>
        <fullName evidence="2">Four helix bundle protein</fullName>
    </submittedName>
</protein>
<name>A0A261U6U2_9BORD</name>
<dbReference type="InterPro" id="IPR036583">
    <property type="entry name" value="23S_rRNA_IVS_sf"/>
</dbReference>
<dbReference type="Pfam" id="PF22296">
    <property type="entry name" value="bAvd"/>
    <property type="match status" value="1"/>
</dbReference>
<organism evidence="2 3">
    <name type="scientific">Bordetella genomosp. 4</name>
    <dbReference type="NCBI Taxonomy" id="463044"/>
    <lineage>
        <taxon>Bacteria</taxon>
        <taxon>Pseudomonadati</taxon>
        <taxon>Pseudomonadota</taxon>
        <taxon>Betaproteobacteria</taxon>
        <taxon>Burkholderiales</taxon>
        <taxon>Alcaligenaceae</taxon>
        <taxon>Bordetella</taxon>
    </lineage>
</organism>
<evidence type="ECO:0000259" key="1">
    <source>
        <dbReference type="Pfam" id="PF22296"/>
    </source>
</evidence>
<reference evidence="2 3" key="1">
    <citation type="submission" date="2017-05" db="EMBL/GenBank/DDBJ databases">
        <title>Complete and WGS of Bordetella genogroups.</title>
        <authorList>
            <person name="Spilker T."/>
            <person name="LiPuma J."/>
        </authorList>
    </citation>
    <scope>NUCLEOTIDE SEQUENCE [LARGE SCALE GENOMIC DNA]</scope>
    <source>
        <strain evidence="2 3">AU9919</strain>
    </source>
</reference>
<dbReference type="Proteomes" id="UP000216885">
    <property type="component" value="Unassembled WGS sequence"/>
</dbReference>
<dbReference type="Gene3D" id="1.20.1440.60">
    <property type="entry name" value="23S rRNA-intervening sequence"/>
    <property type="match status" value="1"/>
</dbReference>
<comment type="caution">
    <text evidence="2">The sequence shown here is derived from an EMBL/GenBank/DDBJ whole genome shotgun (WGS) entry which is preliminary data.</text>
</comment>
<accession>A0A261U6U2</accession>
<gene>
    <name evidence="2" type="ORF">CAL20_09645</name>
</gene>
<dbReference type="InterPro" id="IPR055360">
    <property type="entry name" value="bAvd"/>
</dbReference>
<evidence type="ECO:0000313" key="2">
    <source>
        <dbReference type="EMBL" id="OZI57629.1"/>
    </source>
</evidence>
<sequence length="128" mass="14269">MALHTDTRIFKTTYDLSLLVTKLVANMPRNYKADFGANLRKQCFDLVMQVYRANSAADRAPLIRVLREGVEAANLSLRLASDLHLISRGQYGKAIELTDSIGRQATGWLKHSENALVALPSRRSGQRA</sequence>